<evidence type="ECO:0000256" key="1">
    <source>
        <dbReference type="ARBA" id="ARBA00022598"/>
    </source>
</evidence>
<dbReference type="AlphaFoldDB" id="A0A1F5NPB8"/>
<sequence>MNYCPYCLPTKRKSHWDLHADYYMEKVRRTVMWPVDFLARLLMPKSDWLWGKLLGFFAMFGIVKFVAEPPDEEILNRSLIIMKEAKKRGIEIEAIKIAGGYKNEYRYRLPNPPTGGWRYFEANPLADETRGATDHKFEFKKLMQGHGIPVPAGGMFTRQRRASRYAKSLGFPVVVKPATGSLGYHSTYQIQNEADLLEAMKIARQYRPDFIVEKHISGDNFRATVIGKRHVFVCGKDRSNVVGDGRSTIEQLIDEKNSDPRRGEYEQKNFTLHKIPKANQTLLGNLREQGLSLDSIPATNQKIYFYKDFLPGTGIDFINVTEQTHPANIALFLRAAHTLDTDLVGFDAIAEDISRPHHQQTFAILEGNTIPYLDMHQFPSHGTPSDVAKIVWDIILENLV</sequence>
<comment type="caution">
    <text evidence="4">The sequence shown here is derived from an EMBL/GenBank/DDBJ whole genome shotgun (WGS) entry which is preliminary data.</text>
</comment>
<organism evidence="4 5">
    <name type="scientific">Candidatus Doudnabacteria bacterium RIFCSPHIGHO2_01_FULL_46_14</name>
    <dbReference type="NCBI Taxonomy" id="1817824"/>
    <lineage>
        <taxon>Bacteria</taxon>
        <taxon>Candidatus Doudnaibacteriota</taxon>
    </lineage>
</organism>
<dbReference type="Gene3D" id="3.30.470.20">
    <property type="entry name" value="ATP-grasp fold, B domain"/>
    <property type="match status" value="2"/>
</dbReference>
<name>A0A1F5NPB8_9BACT</name>
<gene>
    <name evidence="4" type="ORF">A2751_04475</name>
</gene>
<dbReference type="SUPFAM" id="SSF56059">
    <property type="entry name" value="Glutathione synthetase ATP-binding domain-like"/>
    <property type="match status" value="1"/>
</dbReference>
<keyword evidence="1" id="KW-0436">Ligase</keyword>
<evidence type="ECO:0000256" key="2">
    <source>
        <dbReference type="PROSITE-ProRule" id="PRU00409"/>
    </source>
</evidence>
<dbReference type="GO" id="GO:0005737">
    <property type="term" value="C:cytoplasm"/>
    <property type="evidence" value="ECO:0007669"/>
    <property type="project" value="TreeGrafter"/>
</dbReference>
<keyword evidence="2" id="KW-0547">Nucleotide-binding</keyword>
<feature type="domain" description="ATP-grasp" evidence="3">
    <location>
        <begin position="140"/>
        <end position="396"/>
    </location>
</feature>
<dbReference type="STRING" id="1817824.A2751_04475"/>
<dbReference type="EMBL" id="MFEK01000006">
    <property type="protein sequence ID" value="OGE79220.1"/>
    <property type="molecule type" value="Genomic_DNA"/>
</dbReference>
<evidence type="ECO:0000313" key="5">
    <source>
        <dbReference type="Proteomes" id="UP000176864"/>
    </source>
</evidence>
<evidence type="ECO:0000259" key="3">
    <source>
        <dbReference type="PROSITE" id="PS50975"/>
    </source>
</evidence>
<proteinExistence type="predicted"/>
<dbReference type="GO" id="GO:0046872">
    <property type="term" value="F:metal ion binding"/>
    <property type="evidence" value="ECO:0007669"/>
    <property type="project" value="InterPro"/>
</dbReference>
<dbReference type="GO" id="GO:0009432">
    <property type="term" value="P:SOS response"/>
    <property type="evidence" value="ECO:0007669"/>
    <property type="project" value="TreeGrafter"/>
</dbReference>
<keyword evidence="2" id="KW-0067">ATP-binding</keyword>
<dbReference type="Proteomes" id="UP000176864">
    <property type="component" value="Unassembled WGS sequence"/>
</dbReference>
<dbReference type="GO" id="GO:0008716">
    <property type="term" value="F:D-alanine-D-alanine ligase activity"/>
    <property type="evidence" value="ECO:0007669"/>
    <property type="project" value="InterPro"/>
</dbReference>
<protein>
    <recommendedName>
        <fullName evidence="3">ATP-grasp domain-containing protein</fullName>
    </recommendedName>
</protein>
<evidence type="ECO:0000313" key="4">
    <source>
        <dbReference type="EMBL" id="OGE79220.1"/>
    </source>
</evidence>
<dbReference type="GO" id="GO:0005524">
    <property type="term" value="F:ATP binding"/>
    <property type="evidence" value="ECO:0007669"/>
    <property type="project" value="UniProtKB-UniRule"/>
</dbReference>
<dbReference type="PANTHER" id="PTHR21621">
    <property type="entry name" value="RIBOSOMAL PROTEIN S6 MODIFICATION PROTEIN"/>
    <property type="match status" value="1"/>
</dbReference>
<dbReference type="InterPro" id="IPR011761">
    <property type="entry name" value="ATP-grasp"/>
</dbReference>
<reference evidence="4 5" key="1">
    <citation type="journal article" date="2016" name="Nat. Commun.">
        <title>Thousands of microbial genomes shed light on interconnected biogeochemical processes in an aquifer system.</title>
        <authorList>
            <person name="Anantharaman K."/>
            <person name="Brown C.T."/>
            <person name="Hug L.A."/>
            <person name="Sharon I."/>
            <person name="Castelle C.J."/>
            <person name="Probst A.J."/>
            <person name="Thomas B.C."/>
            <person name="Singh A."/>
            <person name="Wilkins M.J."/>
            <person name="Karaoz U."/>
            <person name="Brodie E.L."/>
            <person name="Williams K.H."/>
            <person name="Hubbard S.S."/>
            <person name="Banfield J.F."/>
        </authorList>
    </citation>
    <scope>NUCLEOTIDE SEQUENCE [LARGE SCALE GENOMIC DNA]</scope>
</reference>
<dbReference type="Pfam" id="PF07478">
    <property type="entry name" value="Dala_Dala_lig_C"/>
    <property type="match status" value="1"/>
</dbReference>
<dbReference type="PROSITE" id="PS50975">
    <property type="entry name" value="ATP_GRASP"/>
    <property type="match status" value="1"/>
</dbReference>
<dbReference type="PANTHER" id="PTHR21621:SF0">
    <property type="entry name" value="BETA-CITRYLGLUTAMATE SYNTHASE B-RELATED"/>
    <property type="match status" value="1"/>
</dbReference>
<accession>A0A1F5NPB8</accession>
<dbReference type="GO" id="GO:0018169">
    <property type="term" value="F:ribosomal S6-glutamic acid ligase activity"/>
    <property type="evidence" value="ECO:0007669"/>
    <property type="project" value="TreeGrafter"/>
</dbReference>
<dbReference type="InterPro" id="IPR011095">
    <property type="entry name" value="Dala_Dala_lig_C"/>
</dbReference>